<feature type="transmembrane region" description="Helical" evidence="6">
    <location>
        <begin position="373"/>
        <end position="392"/>
    </location>
</feature>
<dbReference type="GO" id="GO:0022857">
    <property type="term" value="F:transmembrane transporter activity"/>
    <property type="evidence" value="ECO:0007669"/>
    <property type="project" value="InterPro"/>
</dbReference>
<proteinExistence type="predicted"/>
<evidence type="ECO:0000256" key="5">
    <source>
        <dbReference type="ARBA" id="ARBA00023136"/>
    </source>
</evidence>
<feature type="transmembrane region" description="Helical" evidence="6">
    <location>
        <begin position="46"/>
        <end position="69"/>
    </location>
</feature>
<dbReference type="EMBL" id="SHKL01000001">
    <property type="protein sequence ID" value="RZT85891.1"/>
    <property type="molecule type" value="Genomic_DNA"/>
</dbReference>
<sequence length="443" mass="46489">MRILLQNRAYRRLFVAQMLALVGTGLATVALGLLAYELAGERAGEVLGTALAIKMVAYVAIAPVVGAWADRVPRKVLMVGADLVRAAVVLMLPVVTQVWQVYLLIALLQAASATFTPTFQSVLPDVLPDEDDYTRALSASQFAVSAENILSPLLAAALLTVVAFHSLFLGTTAGFLCSAALVVGAVVPAGRRSTHDRFRDRLVVGVRIFAATPRLRGVLALNMVVAACGVIALVSTVNVGRDLLGGSQTDVALLLAVSGAGTAVAALSAPWLLRRHTERSVMLAGAAVSVAAVSGALVLSLVPGPGLAAAVWALVGAGPGAIMVVTGRVVRRSTGARDRPAAFAAQFSLSHACWLLTYPLTGWVGSLAGFTTAWAVLAVLVAAASVLAVRVWPRGLPEEFRHVHDGSEDEDHLAHAEWDGAVWTHTHRIVIDDNHTRWPTPVH</sequence>
<evidence type="ECO:0000256" key="2">
    <source>
        <dbReference type="ARBA" id="ARBA00022475"/>
    </source>
</evidence>
<feature type="transmembrane region" description="Helical" evidence="6">
    <location>
        <begin position="217"/>
        <end position="239"/>
    </location>
</feature>
<feature type="transmembrane region" description="Helical" evidence="6">
    <location>
        <begin position="342"/>
        <end position="361"/>
    </location>
</feature>
<keyword evidence="3 6" id="KW-0812">Transmembrane</keyword>
<evidence type="ECO:0000256" key="6">
    <source>
        <dbReference type="SAM" id="Phobius"/>
    </source>
</evidence>
<comment type="subcellular location">
    <subcellularLocation>
        <location evidence="1">Cell membrane</location>
        <topology evidence="1">Multi-pass membrane protein</topology>
    </subcellularLocation>
</comment>
<accession>A0A4Q7UY47</accession>
<dbReference type="CDD" id="cd06173">
    <property type="entry name" value="MFS_MefA_like"/>
    <property type="match status" value="1"/>
</dbReference>
<evidence type="ECO:0000256" key="1">
    <source>
        <dbReference type="ARBA" id="ARBA00004651"/>
    </source>
</evidence>
<evidence type="ECO:0000256" key="4">
    <source>
        <dbReference type="ARBA" id="ARBA00022989"/>
    </source>
</evidence>
<evidence type="ECO:0000256" key="3">
    <source>
        <dbReference type="ARBA" id="ARBA00022692"/>
    </source>
</evidence>
<feature type="transmembrane region" description="Helical" evidence="6">
    <location>
        <begin position="12"/>
        <end position="34"/>
    </location>
</feature>
<keyword evidence="5 6" id="KW-0472">Membrane</keyword>
<dbReference type="PANTHER" id="PTHR23513">
    <property type="entry name" value="INTEGRAL MEMBRANE EFFLUX PROTEIN-RELATED"/>
    <property type="match status" value="1"/>
</dbReference>
<dbReference type="SUPFAM" id="SSF103473">
    <property type="entry name" value="MFS general substrate transporter"/>
    <property type="match status" value="1"/>
</dbReference>
<keyword evidence="4 6" id="KW-1133">Transmembrane helix</keyword>
<dbReference type="AlphaFoldDB" id="A0A4Q7UY47"/>
<dbReference type="Proteomes" id="UP000291591">
    <property type="component" value="Unassembled WGS sequence"/>
</dbReference>
<protein>
    <submittedName>
        <fullName evidence="7">Putative MFS family arabinose efflux permease</fullName>
    </submittedName>
</protein>
<dbReference type="InterPro" id="IPR036259">
    <property type="entry name" value="MFS_trans_sf"/>
</dbReference>
<dbReference type="Pfam" id="PF07690">
    <property type="entry name" value="MFS_1"/>
    <property type="match status" value="1"/>
</dbReference>
<feature type="transmembrane region" description="Helical" evidence="6">
    <location>
        <begin position="307"/>
        <end position="330"/>
    </location>
</feature>
<name>A0A4Q7UY47_PSEST</name>
<reference evidence="7 8" key="1">
    <citation type="submission" date="2019-02" db="EMBL/GenBank/DDBJ databases">
        <title>Sequencing the genomes of 1000 actinobacteria strains.</title>
        <authorList>
            <person name="Klenk H.-P."/>
        </authorList>
    </citation>
    <scope>NUCLEOTIDE SEQUENCE [LARGE SCALE GENOMIC DNA]</scope>
    <source>
        <strain evidence="7 8">DSM 45779</strain>
    </source>
</reference>
<dbReference type="OrthoDB" id="4368225at2"/>
<feature type="transmembrane region" description="Helical" evidence="6">
    <location>
        <begin position="280"/>
        <end position="301"/>
    </location>
</feature>
<evidence type="ECO:0000313" key="8">
    <source>
        <dbReference type="Proteomes" id="UP000291591"/>
    </source>
</evidence>
<dbReference type="RefSeq" id="WP_130290281.1">
    <property type="nucleotide sequence ID" value="NZ_SHKL01000001.1"/>
</dbReference>
<keyword evidence="8" id="KW-1185">Reference proteome</keyword>
<gene>
    <name evidence="7" type="ORF">EV383_2778</name>
</gene>
<evidence type="ECO:0000313" key="7">
    <source>
        <dbReference type="EMBL" id="RZT85891.1"/>
    </source>
</evidence>
<organism evidence="7 8">
    <name type="scientific">Pseudonocardia sediminis</name>
    <dbReference type="NCBI Taxonomy" id="1397368"/>
    <lineage>
        <taxon>Bacteria</taxon>
        <taxon>Bacillati</taxon>
        <taxon>Actinomycetota</taxon>
        <taxon>Actinomycetes</taxon>
        <taxon>Pseudonocardiales</taxon>
        <taxon>Pseudonocardiaceae</taxon>
        <taxon>Pseudonocardia</taxon>
    </lineage>
</organism>
<keyword evidence="2" id="KW-1003">Cell membrane</keyword>
<dbReference type="PANTHER" id="PTHR23513:SF6">
    <property type="entry name" value="MAJOR FACILITATOR SUPERFAMILY ASSOCIATED DOMAIN-CONTAINING PROTEIN"/>
    <property type="match status" value="1"/>
</dbReference>
<comment type="caution">
    <text evidence="7">The sequence shown here is derived from an EMBL/GenBank/DDBJ whole genome shotgun (WGS) entry which is preliminary data.</text>
</comment>
<dbReference type="GO" id="GO:0005886">
    <property type="term" value="C:plasma membrane"/>
    <property type="evidence" value="ECO:0007669"/>
    <property type="project" value="UniProtKB-SubCell"/>
</dbReference>
<dbReference type="InterPro" id="IPR011701">
    <property type="entry name" value="MFS"/>
</dbReference>
<feature type="transmembrane region" description="Helical" evidence="6">
    <location>
        <begin position="173"/>
        <end position="191"/>
    </location>
</feature>
<dbReference type="Gene3D" id="1.20.1250.20">
    <property type="entry name" value="MFS general substrate transporter like domains"/>
    <property type="match status" value="1"/>
</dbReference>
<feature type="transmembrane region" description="Helical" evidence="6">
    <location>
        <begin position="251"/>
        <end position="273"/>
    </location>
</feature>